<organism evidence="1 2">
    <name type="scientific">Sulfobacillus harzensis</name>
    <dbReference type="NCBI Taxonomy" id="2729629"/>
    <lineage>
        <taxon>Bacteria</taxon>
        <taxon>Bacillati</taxon>
        <taxon>Bacillota</taxon>
        <taxon>Clostridia</taxon>
        <taxon>Eubacteriales</taxon>
        <taxon>Clostridiales Family XVII. Incertae Sedis</taxon>
        <taxon>Sulfobacillus</taxon>
    </lineage>
</organism>
<sequence length="101" mass="10095">MVGLPTAAGVRGIAIENDVLKADKLTPTSGAVAVAEATNPITCFWDCLTSLEVPSWLLNLAGAVCGAICVVSDLAACLPCVFGVLAGYAAEVSFCAGACGF</sequence>
<reference evidence="1 2" key="1">
    <citation type="submission" date="2020-04" db="EMBL/GenBank/DDBJ databases">
        <authorList>
            <person name="Zhang R."/>
            <person name="Schippers A."/>
        </authorList>
    </citation>
    <scope>NUCLEOTIDE SEQUENCE [LARGE SCALE GENOMIC DNA]</scope>
    <source>
        <strain evidence="1 2">DSM 109850</strain>
    </source>
</reference>
<name>A0A7Y0L7E1_9FIRM</name>
<protein>
    <submittedName>
        <fullName evidence="1">Uncharacterized protein</fullName>
    </submittedName>
</protein>
<evidence type="ECO:0000313" key="2">
    <source>
        <dbReference type="Proteomes" id="UP000533476"/>
    </source>
</evidence>
<comment type="caution">
    <text evidence="1">The sequence shown here is derived from an EMBL/GenBank/DDBJ whole genome shotgun (WGS) entry which is preliminary data.</text>
</comment>
<evidence type="ECO:0000313" key="1">
    <source>
        <dbReference type="EMBL" id="NMP24683.1"/>
    </source>
</evidence>
<keyword evidence="2" id="KW-1185">Reference proteome</keyword>
<dbReference type="AlphaFoldDB" id="A0A7Y0L7E1"/>
<gene>
    <name evidence="1" type="ORF">HIJ39_20455</name>
</gene>
<dbReference type="EMBL" id="JABBVZ010000136">
    <property type="protein sequence ID" value="NMP24683.1"/>
    <property type="molecule type" value="Genomic_DNA"/>
</dbReference>
<proteinExistence type="predicted"/>
<dbReference type="Proteomes" id="UP000533476">
    <property type="component" value="Unassembled WGS sequence"/>
</dbReference>
<dbReference type="RefSeq" id="WP_169102890.1">
    <property type="nucleotide sequence ID" value="NZ_JABBVZ010000136.1"/>
</dbReference>
<accession>A0A7Y0L7E1</accession>